<dbReference type="InterPro" id="IPR007497">
    <property type="entry name" value="SIMPL/DUF541"/>
</dbReference>
<protein>
    <submittedName>
        <fullName evidence="1">SIMPL domain-containing protein</fullName>
    </submittedName>
</protein>
<dbReference type="EMBL" id="JACSQL010000021">
    <property type="protein sequence ID" value="MBD7971144.1"/>
    <property type="molecule type" value="Genomic_DNA"/>
</dbReference>
<dbReference type="Gene3D" id="3.30.70.2970">
    <property type="entry name" value="Protein of unknown function (DUF541), domain 2"/>
    <property type="match status" value="1"/>
</dbReference>
<name>A0ABR8T741_9BACL</name>
<keyword evidence="2" id="KW-1185">Reference proteome</keyword>
<organism evidence="1 2">
    <name type="scientific">Paenibacillus gallinarum</name>
    <dbReference type="NCBI Taxonomy" id="2762232"/>
    <lineage>
        <taxon>Bacteria</taxon>
        <taxon>Bacillati</taxon>
        <taxon>Bacillota</taxon>
        <taxon>Bacilli</taxon>
        <taxon>Bacillales</taxon>
        <taxon>Paenibacillaceae</taxon>
        <taxon>Paenibacillus</taxon>
    </lineage>
</organism>
<dbReference type="InterPro" id="IPR052022">
    <property type="entry name" value="26kDa_periplasmic_antigen"/>
</dbReference>
<dbReference type="Pfam" id="PF04402">
    <property type="entry name" value="SIMPL"/>
    <property type="match status" value="1"/>
</dbReference>
<sequence length="256" mass="27699">MKKKSVWLKPVAAAVIAGTLLIGGGGGTISFAGIAQAQEVSAIQNVVSVVGKGEISVKPDIAYLYIGINSEGKTAVEAQKANAKKMQNLTNLLKKTWKLESKDIQTNQFYVQPDYTYSEKEGRKLKGYTASHSLKISYRNLDKIGELLDSAAKVGVNQIDNIQFSIENRDAFETAVIEKAMSNANLKAGAIAKVAGRSLGVVLSVSQGNVAEPVRYYEQMYDMRVETANSTADKASSVETGEIKLTTELTVHYQLN</sequence>
<comment type="caution">
    <text evidence="1">The sequence shown here is derived from an EMBL/GenBank/DDBJ whole genome shotgun (WGS) entry which is preliminary data.</text>
</comment>
<evidence type="ECO:0000313" key="1">
    <source>
        <dbReference type="EMBL" id="MBD7971144.1"/>
    </source>
</evidence>
<evidence type="ECO:0000313" key="2">
    <source>
        <dbReference type="Proteomes" id="UP000608071"/>
    </source>
</evidence>
<dbReference type="PANTHER" id="PTHR34387:SF2">
    <property type="entry name" value="SLR1258 PROTEIN"/>
    <property type="match status" value="1"/>
</dbReference>
<reference evidence="1 2" key="1">
    <citation type="submission" date="2020-08" db="EMBL/GenBank/DDBJ databases">
        <title>A Genomic Blueprint of the Chicken Gut Microbiome.</title>
        <authorList>
            <person name="Gilroy R."/>
            <person name="Ravi A."/>
            <person name="Getino M."/>
            <person name="Pursley I."/>
            <person name="Horton D.L."/>
            <person name="Alikhan N.-F."/>
            <person name="Baker D."/>
            <person name="Gharbi K."/>
            <person name="Hall N."/>
            <person name="Watson M."/>
            <person name="Adriaenssens E.M."/>
            <person name="Foster-Nyarko E."/>
            <person name="Jarju S."/>
            <person name="Secka A."/>
            <person name="Antonio M."/>
            <person name="Oren A."/>
            <person name="Chaudhuri R."/>
            <person name="La Ragione R.M."/>
            <person name="Hildebrand F."/>
            <person name="Pallen M.J."/>
        </authorList>
    </citation>
    <scope>NUCLEOTIDE SEQUENCE [LARGE SCALE GENOMIC DNA]</scope>
    <source>
        <strain evidence="1 2">Sa2BVA9</strain>
    </source>
</reference>
<accession>A0ABR8T741</accession>
<dbReference type="Gene3D" id="3.30.110.170">
    <property type="entry name" value="Protein of unknown function (DUF541), domain 1"/>
    <property type="match status" value="1"/>
</dbReference>
<dbReference type="PANTHER" id="PTHR34387">
    <property type="entry name" value="SLR1258 PROTEIN"/>
    <property type="match status" value="1"/>
</dbReference>
<gene>
    <name evidence="1" type="ORF">H9647_24055</name>
</gene>
<dbReference type="RefSeq" id="WP_191804828.1">
    <property type="nucleotide sequence ID" value="NZ_JACSQL010000021.1"/>
</dbReference>
<proteinExistence type="predicted"/>
<dbReference type="Proteomes" id="UP000608071">
    <property type="component" value="Unassembled WGS sequence"/>
</dbReference>